<dbReference type="Proteomes" id="UP001219518">
    <property type="component" value="Unassembled WGS sequence"/>
</dbReference>
<sequence>MASAGPTYTVASTPDNVLLFWGRWADGKQVGVPPATTPSDPGPATAAASHTARELLALYASPLQVERGEGLSVAGLFALPCSVLLHVSTCVPLARMSRVAPGPGPGPAEDHEGLAEEDGECDSLGPIPEWLQEELAQSENAWDGPR</sequence>
<evidence type="ECO:0000313" key="2">
    <source>
        <dbReference type="EMBL" id="KAK3920880.1"/>
    </source>
</evidence>
<accession>A0AAE1HHW9</accession>
<dbReference type="EMBL" id="JAHWGI010001023">
    <property type="protein sequence ID" value="KAK3920880.1"/>
    <property type="molecule type" value="Genomic_DNA"/>
</dbReference>
<organism evidence="2 3">
    <name type="scientific">Frankliniella fusca</name>
    <dbReference type="NCBI Taxonomy" id="407009"/>
    <lineage>
        <taxon>Eukaryota</taxon>
        <taxon>Metazoa</taxon>
        <taxon>Ecdysozoa</taxon>
        <taxon>Arthropoda</taxon>
        <taxon>Hexapoda</taxon>
        <taxon>Insecta</taxon>
        <taxon>Pterygota</taxon>
        <taxon>Neoptera</taxon>
        <taxon>Paraneoptera</taxon>
        <taxon>Thysanoptera</taxon>
        <taxon>Terebrantia</taxon>
        <taxon>Thripoidea</taxon>
        <taxon>Thripidae</taxon>
        <taxon>Frankliniella</taxon>
    </lineage>
</organism>
<evidence type="ECO:0000313" key="3">
    <source>
        <dbReference type="Proteomes" id="UP001219518"/>
    </source>
</evidence>
<reference evidence="2" key="2">
    <citation type="journal article" date="2023" name="BMC Genomics">
        <title>Pest status, molecular evolution, and epigenetic factors derived from the genome assembly of Frankliniella fusca, a thysanopteran phytovirus vector.</title>
        <authorList>
            <person name="Catto M.A."/>
            <person name="Labadie P.E."/>
            <person name="Jacobson A.L."/>
            <person name="Kennedy G.G."/>
            <person name="Srinivasan R."/>
            <person name="Hunt B.G."/>
        </authorList>
    </citation>
    <scope>NUCLEOTIDE SEQUENCE</scope>
    <source>
        <strain evidence="2">PL_HMW_Pooled</strain>
    </source>
</reference>
<gene>
    <name evidence="2" type="ORF">KUF71_010117</name>
</gene>
<dbReference type="AlphaFoldDB" id="A0AAE1HHW9"/>
<reference evidence="2" key="1">
    <citation type="submission" date="2021-07" db="EMBL/GenBank/DDBJ databases">
        <authorList>
            <person name="Catto M.A."/>
            <person name="Jacobson A."/>
            <person name="Kennedy G."/>
            <person name="Labadie P."/>
            <person name="Hunt B.G."/>
            <person name="Srinivasan R."/>
        </authorList>
    </citation>
    <scope>NUCLEOTIDE SEQUENCE</scope>
    <source>
        <strain evidence="2">PL_HMW_Pooled</strain>
        <tissue evidence="2">Head</tissue>
    </source>
</reference>
<feature type="region of interest" description="Disordered" evidence="1">
    <location>
        <begin position="99"/>
        <end position="128"/>
    </location>
</feature>
<proteinExistence type="predicted"/>
<comment type="caution">
    <text evidence="2">The sequence shown here is derived from an EMBL/GenBank/DDBJ whole genome shotgun (WGS) entry which is preliminary data.</text>
</comment>
<name>A0AAE1HHW9_9NEOP</name>
<evidence type="ECO:0000256" key="1">
    <source>
        <dbReference type="SAM" id="MobiDB-lite"/>
    </source>
</evidence>
<keyword evidence="3" id="KW-1185">Reference proteome</keyword>
<protein>
    <submittedName>
        <fullName evidence="2">Uncharacterized protein</fullName>
    </submittedName>
</protein>